<dbReference type="AlphaFoldDB" id="A0A1E7EQP7"/>
<dbReference type="GO" id="GO:0005975">
    <property type="term" value="P:carbohydrate metabolic process"/>
    <property type="evidence" value="ECO:0007669"/>
    <property type="project" value="InterPro"/>
</dbReference>
<keyword evidence="6" id="KW-0732">Signal</keyword>
<dbReference type="SMART" id="SM00270">
    <property type="entry name" value="ChtBD1"/>
    <property type="match status" value="1"/>
</dbReference>
<evidence type="ECO:0000256" key="1">
    <source>
        <dbReference type="ARBA" id="ARBA00022669"/>
    </source>
</evidence>
<keyword evidence="2 4" id="KW-0378">Hydrolase</keyword>
<name>A0A1E7EQP7_9STRA</name>
<dbReference type="GO" id="GO:0004553">
    <property type="term" value="F:hydrolase activity, hydrolyzing O-glycosyl compounds"/>
    <property type="evidence" value="ECO:0007669"/>
    <property type="project" value="InterPro"/>
</dbReference>
<feature type="signal peptide" evidence="6">
    <location>
        <begin position="1"/>
        <end position="24"/>
    </location>
</feature>
<dbReference type="PROSITE" id="PS01095">
    <property type="entry name" value="GH18_1"/>
    <property type="match status" value="1"/>
</dbReference>
<feature type="domain" description="GH18" evidence="7">
    <location>
        <begin position="97"/>
        <end position="388"/>
    </location>
</feature>
<dbReference type="GO" id="GO:0008061">
    <property type="term" value="F:chitin binding"/>
    <property type="evidence" value="ECO:0007669"/>
    <property type="project" value="UniProtKB-KW"/>
</dbReference>
<dbReference type="InParanoid" id="A0A1E7EQP7"/>
<keyword evidence="9" id="KW-1185">Reference proteome</keyword>
<dbReference type="EMBL" id="KV784381">
    <property type="protein sequence ID" value="OEU08330.1"/>
    <property type="molecule type" value="Genomic_DNA"/>
</dbReference>
<dbReference type="SUPFAM" id="SSF57016">
    <property type="entry name" value="Plant lectins/antimicrobial peptides"/>
    <property type="match status" value="1"/>
</dbReference>
<dbReference type="InterPro" id="IPR001579">
    <property type="entry name" value="Glyco_hydro_18_chit_AS"/>
</dbReference>
<dbReference type="InterPro" id="IPR036861">
    <property type="entry name" value="Endochitinase-like_sf"/>
</dbReference>
<sequence length="460" mass="50301">MRFSSVTTSLFAAVVLFLPDFSVSDNLRRQLSQSTCSGECPDPSMCCSKYGYCGNGAAYCGEIPVNSPAPPVESPVQVPIVVNPSPPTPIEEQYEDSRLIAYVGNWQSCPSDEQMAQYTHIVIAFAVSYTWSPGKNICNKQCEIATPTVCGNAARPDLIQKWKNAGKKIILSFGGAGMGGSWSGSNNDCWDYCFGREAQVVNRLTTIVNEMELDGVDIDYEYFYEDNQNGSGFTKGAEAQKFLKEITTGLRESMAVGSELTHAPMEPDMVPGKAYFNVLKEVASSLDFLMPQYYNGFVRANTNFAGALSHFTTITNQMFGGDASKTVFGFCISDCGSFNLNGSQSASVMTRLAKTYPCNGGAFFWVANDDNNGAWSIPVSSQLALDSDECLAISPVSNPANAPTPAPQKQQEDCKDEKTFRYKGKKKCKWVGKKIGQRCSKKWKKKRLSHHCPKTCGVCE</sequence>
<keyword evidence="3 4" id="KW-0326">Glycosidase</keyword>
<reference evidence="8 9" key="1">
    <citation type="submission" date="2016-09" db="EMBL/GenBank/DDBJ databases">
        <title>Extensive genetic diversity and differential bi-allelic expression allows diatom success in the polar Southern Ocean.</title>
        <authorList>
            <consortium name="DOE Joint Genome Institute"/>
            <person name="Mock T."/>
            <person name="Otillar R.P."/>
            <person name="Strauss J."/>
            <person name="Dupont C."/>
            <person name="Frickenhaus S."/>
            <person name="Maumus F."/>
            <person name="Mcmullan M."/>
            <person name="Sanges R."/>
            <person name="Schmutz J."/>
            <person name="Toseland A."/>
            <person name="Valas R."/>
            <person name="Veluchamy A."/>
            <person name="Ward B.J."/>
            <person name="Allen A."/>
            <person name="Barry K."/>
            <person name="Falciatore A."/>
            <person name="Ferrante M."/>
            <person name="Fortunato A.E."/>
            <person name="Gloeckner G."/>
            <person name="Gruber A."/>
            <person name="Hipkin R."/>
            <person name="Janech M."/>
            <person name="Kroth P."/>
            <person name="Leese F."/>
            <person name="Lindquist E."/>
            <person name="Lyon B.R."/>
            <person name="Martin J."/>
            <person name="Mayer C."/>
            <person name="Parker M."/>
            <person name="Quesneville H."/>
            <person name="Raymond J."/>
            <person name="Uhlig C."/>
            <person name="Valentin K.U."/>
            <person name="Worden A.Z."/>
            <person name="Armbrust E.V."/>
            <person name="Bowler C."/>
            <person name="Green B."/>
            <person name="Moulton V."/>
            <person name="Van Oosterhout C."/>
            <person name="Grigoriev I."/>
        </authorList>
    </citation>
    <scope>NUCLEOTIDE SEQUENCE [LARGE SCALE GENOMIC DNA]</scope>
    <source>
        <strain evidence="8 9">CCMP1102</strain>
    </source>
</reference>
<evidence type="ECO:0000256" key="3">
    <source>
        <dbReference type="ARBA" id="ARBA00023295"/>
    </source>
</evidence>
<evidence type="ECO:0000259" key="7">
    <source>
        <dbReference type="PROSITE" id="PS51910"/>
    </source>
</evidence>
<dbReference type="PROSITE" id="PS00026">
    <property type="entry name" value="CHIT_BIND_I_1"/>
    <property type="match status" value="1"/>
</dbReference>
<evidence type="ECO:0000313" key="8">
    <source>
        <dbReference type="EMBL" id="OEU08330.1"/>
    </source>
</evidence>
<gene>
    <name evidence="8" type="primary">CHI15_1</name>
    <name evidence="8" type="ORF">FRACYDRAFT_196689</name>
</gene>
<dbReference type="KEGG" id="fcy:FRACYDRAFT_196689"/>
<dbReference type="SUPFAM" id="SSF51445">
    <property type="entry name" value="(Trans)glycosidases"/>
    <property type="match status" value="1"/>
</dbReference>
<evidence type="ECO:0000256" key="6">
    <source>
        <dbReference type="SAM" id="SignalP"/>
    </source>
</evidence>
<evidence type="ECO:0000256" key="5">
    <source>
        <dbReference type="RuleBase" id="RU004453"/>
    </source>
</evidence>
<keyword evidence="1" id="KW-0147">Chitin-binding</keyword>
<dbReference type="InterPro" id="IPR001002">
    <property type="entry name" value="Chitin-bd_1"/>
</dbReference>
<dbReference type="PROSITE" id="PS51910">
    <property type="entry name" value="GH18_2"/>
    <property type="match status" value="1"/>
</dbReference>
<dbReference type="Gene3D" id="3.30.60.10">
    <property type="entry name" value="Endochitinase-like"/>
    <property type="match status" value="1"/>
</dbReference>
<dbReference type="Pfam" id="PF00704">
    <property type="entry name" value="Glyco_hydro_18"/>
    <property type="match status" value="1"/>
</dbReference>
<dbReference type="InterPro" id="IPR001223">
    <property type="entry name" value="Glyco_hydro18_cat"/>
</dbReference>
<dbReference type="Proteomes" id="UP000095751">
    <property type="component" value="Unassembled WGS sequence"/>
</dbReference>
<organism evidence="8 9">
    <name type="scientific">Fragilariopsis cylindrus CCMP1102</name>
    <dbReference type="NCBI Taxonomy" id="635003"/>
    <lineage>
        <taxon>Eukaryota</taxon>
        <taxon>Sar</taxon>
        <taxon>Stramenopiles</taxon>
        <taxon>Ochrophyta</taxon>
        <taxon>Bacillariophyta</taxon>
        <taxon>Bacillariophyceae</taxon>
        <taxon>Bacillariophycidae</taxon>
        <taxon>Bacillariales</taxon>
        <taxon>Bacillariaceae</taxon>
        <taxon>Fragilariopsis</taxon>
    </lineage>
</organism>
<accession>A0A1E7EQP7</accession>
<dbReference type="Gene3D" id="3.20.20.80">
    <property type="entry name" value="Glycosidases"/>
    <property type="match status" value="1"/>
</dbReference>
<dbReference type="InterPro" id="IPR017853">
    <property type="entry name" value="GH"/>
</dbReference>
<feature type="chain" id="PRO_5009192218" evidence="6">
    <location>
        <begin position="25"/>
        <end position="460"/>
    </location>
</feature>
<dbReference type="OrthoDB" id="43722at2759"/>
<dbReference type="CDD" id="cd00035">
    <property type="entry name" value="ChtBD1"/>
    <property type="match status" value="1"/>
</dbReference>
<dbReference type="InterPro" id="IPR018371">
    <property type="entry name" value="Chitin-binding_1_CS"/>
</dbReference>
<comment type="similarity">
    <text evidence="5">Belongs to the glycosyl hydrolase 18 family.</text>
</comment>
<evidence type="ECO:0000256" key="2">
    <source>
        <dbReference type="ARBA" id="ARBA00022801"/>
    </source>
</evidence>
<proteinExistence type="inferred from homology"/>
<evidence type="ECO:0000256" key="4">
    <source>
        <dbReference type="RuleBase" id="RU000489"/>
    </source>
</evidence>
<evidence type="ECO:0000313" key="9">
    <source>
        <dbReference type="Proteomes" id="UP000095751"/>
    </source>
</evidence>
<protein>
    <submittedName>
        <fullName evidence="8">Putative chitinase</fullName>
    </submittedName>
</protein>